<dbReference type="EMBL" id="CP036279">
    <property type="protein sequence ID" value="QDU62392.1"/>
    <property type="molecule type" value="Genomic_DNA"/>
</dbReference>
<accession>A0A518B639</accession>
<proteinExistence type="predicted"/>
<dbReference type="Proteomes" id="UP000317093">
    <property type="component" value="Chromosome"/>
</dbReference>
<name>A0A518B639_9BACT</name>
<keyword evidence="2" id="KW-1185">Reference proteome</keyword>
<organism evidence="1 2">
    <name type="scientific">Kolteria novifilia</name>
    <dbReference type="NCBI Taxonomy" id="2527975"/>
    <lineage>
        <taxon>Bacteria</taxon>
        <taxon>Pseudomonadati</taxon>
        <taxon>Planctomycetota</taxon>
        <taxon>Planctomycetia</taxon>
        <taxon>Kolteriales</taxon>
        <taxon>Kolteriaceae</taxon>
        <taxon>Kolteria</taxon>
    </lineage>
</organism>
<evidence type="ECO:0000313" key="2">
    <source>
        <dbReference type="Proteomes" id="UP000317093"/>
    </source>
</evidence>
<dbReference type="KEGG" id="knv:Pan216_32590"/>
<dbReference type="AlphaFoldDB" id="A0A518B639"/>
<sequence>MSENDTCYCKIFVDTVLSKDELARTIARVTNGHCIRRTVYTSWGEIDVVLNEDFDDHDRFNSSDGFLHYQFYLEIEADVRVSRFIFVSSIANLLTEFWRMEFKAVAACDFEHELPRKGGLTS</sequence>
<gene>
    <name evidence="1" type="ORF">Pan216_32590</name>
</gene>
<evidence type="ECO:0000313" key="1">
    <source>
        <dbReference type="EMBL" id="QDU62392.1"/>
    </source>
</evidence>
<reference evidence="1 2" key="1">
    <citation type="submission" date="2019-02" db="EMBL/GenBank/DDBJ databases">
        <title>Deep-cultivation of Planctomycetes and their phenomic and genomic characterization uncovers novel biology.</title>
        <authorList>
            <person name="Wiegand S."/>
            <person name="Jogler M."/>
            <person name="Boedeker C."/>
            <person name="Pinto D."/>
            <person name="Vollmers J."/>
            <person name="Rivas-Marin E."/>
            <person name="Kohn T."/>
            <person name="Peeters S.H."/>
            <person name="Heuer A."/>
            <person name="Rast P."/>
            <person name="Oberbeckmann S."/>
            <person name="Bunk B."/>
            <person name="Jeske O."/>
            <person name="Meyerdierks A."/>
            <person name="Storesund J.E."/>
            <person name="Kallscheuer N."/>
            <person name="Luecker S."/>
            <person name="Lage O.M."/>
            <person name="Pohl T."/>
            <person name="Merkel B.J."/>
            <person name="Hornburger P."/>
            <person name="Mueller R.-W."/>
            <person name="Bruemmer F."/>
            <person name="Labrenz M."/>
            <person name="Spormann A.M."/>
            <person name="Op den Camp H."/>
            <person name="Overmann J."/>
            <person name="Amann R."/>
            <person name="Jetten M.S.M."/>
            <person name="Mascher T."/>
            <person name="Medema M.H."/>
            <person name="Devos D.P."/>
            <person name="Kaster A.-K."/>
            <person name="Ovreas L."/>
            <person name="Rohde M."/>
            <person name="Galperin M.Y."/>
            <person name="Jogler C."/>
        </authorList>
    </citation>
    <scope>NUCLEOTIDE SEQUENCE [LARGE SCALE GENOMIC DNA]</scope>
    <source>
        <strain evidence="1 2">Pan216</strain>
    </source>
</reference>
<protein>
    <submittedName>
        <fullName evidence="1">Uncharacterized protein</fullName>
    </submittedName>
</protein>